<name>A0ABN8RIN1_9CNID</name>
<proteinExistence type="predicted"/>
<feature type="region of interest" description="Disordered" evidence="1">
    <location>
        <begin position="1"/>
        <end position="24"/>
    </location>
</feature>
<gene>
    <name evidence="2" type="ORF">PLOB_00020912</name>
</gene>
<sequence>MAVGNSPKITLSEDDIQGASLRGKTPSQLTIPELKRWLSCRKGAKLSRTKRSLVERVQSYIDGGLDKDLIDPDNGENIARKRRKLGTDAGNAVAIRDECMFPPSTALWKKIADGPTLLPEFSLANMMAYFVTRKVCDGQNAGDFKHLNNHSYPLFKSCHI</sequence>
<keyword evidence="3" id="KW-1185">Reference proteome</keyword>
<protein>
    <recommendedName>
        <fullName evidence="4">SAP domain-containing protein</fullName>
    </recommendedName>
</protein>
<reference evidence="2 3" key="1">
    <citation type="submission" date="2022-05" db="EMBL/GenBank/DDBJ databases">
        <authorList>
            <consortium name="Genoscope - CEA"/>
            <person name="William W."/>
        </authorList>
    </citation>
    <scope>NUCLEOTIDE SEQUENCE [LARGE SCALE GENOMIC DNA]</scope>
</reference>
<comment type="caution">
    <text evidence="2">The sequence shown here is derived from an EMBL/GenBank/DDBJ whole genome shotgun (WGS) entry which is preliminary data.</text>
</comment>
<accession>A0ABN8RIN1</accession>
<evidence type="ECO:0000313" key="2">
    <source>
        <dbReference type="EMBL" id="CAH3178648.1"/>
    </source>
</evidence>
<dbReference type="EMBL" id="CALNXK010000243">
    <property type="protein sequence ID" value="CAH3178648.1"/>
    <property type="molecule type" value="Genomic_DNA"/>
</dbReference>
<organism evidence="2 3">
    <name type="scientific">Porites lobata</name>
    <dbReference type="NCBI Taxonomy" id="104759"/>
    <lineage>
        <taxon>Eukaryota</taxon>
        <taxon>Metazoa</taxon>
        <taxon>Cnidaria</taxon>
        <taxon>Anthozoa</taxon>
        <taxon>Hexacorallia</taxon>
        <taxon>Scleractinia</taxon>
        <taxon>Fungiina</taxon>
        <taxon>Poritidae</taxon>
        <taxon>Porites</taxon>
    </lineage>
</organism>
<evidence type="ECO:0000313" key="3">
    <source>
        <dbReference type="Proteomes" id="UP001159405"/>
    </source>
</evidence>
<evidence type="ECO:0000256" key="1">
    <source>
        <dbReference type="SAM" id="MobiDB-lite"/>
    </source>
</evidence>
<dbReference type="Proteomes" id="UP001159405">
    <property type="component" value="Unassembled WGS sequence"/>
</dbReference>
<evidence type="ECO:0008006" key="4">
    <source>
        <dbReference type="Google" id="ProtNLM"/>
    </source>
</evidence>